<feature type="compositionally biased region" description="Polar residues" evidence="1">
    <location>
        <begin position="232"/>
        <end position="245"/>
    </location>
</feature>
<proteinExistence type="predicted"/>
<protein>
    <submittedName>
        <fullName evidence="2">Uncharacterized protein</fullName>
    </submittedName>
</protein>
<evidence type="ECO:0000256" key="1">
    <source>
        <dbReference type="SAM" id="MobiDB-lite"/>
    </source>
</evidence>
<accession>A0AAE0TF43</accession>
<reference evidence="2" key="1">
    <citation type="journal article" date="2021" name="Genome Biol. Evol.">
        <title>A High-Quality Reference Genome for a Parasitic Bivalve with Doubly Uniparental Inheritance (Bivalvia: Unionida).</title>
        <authorList>
            <person name="Smith C.H."/>
        </authorList>
    </citation>
    <scope>NUCLEOTIDE SEQUENCE</scope>
    <source>
        <strain evidence="2">CHS0354</strain>
    </source>
</reference>
<gene>
    <name evidence="2" type="ORF">CHS0354_011845</name>
</gene>
<keyword evidence="3" id="KW-1185">Reference proteome</keyword>
<reference evidence="2" key="3">
    <citation type="submission" date="2023-05" db="EMBL/GenBank/DDBJ databases">
        <authorList>
            <person name="Smith C.H."/>
        </authorList>
    </citation>
    <scope>NUCLEOTIDE SEQUENCE</scope>
    <source>
        <strain evidence="2">CHS0354</strain>
        <tissue evidence="2">Mantle</tissue>
    </source>
</reference>
<reference evidence="2" key="2">
    <citation type="journal article" date="2021" name="Genome Biol. Evol.">
        <title>Developing a high-quality reference genome for a parasitic bivalve with doubly uniparental inheritance (Bivalvia: Unionida).</title>
        <authorList>
            <person name="Smith C.H."/>
        </authorList>
    </citation>
    <scope>NUCLEOTIDE SEQUENCE</scope>
    <source>
        <strain evidence="2">CHS0354</strain>
        <tissue evidence="2">Mantle</tissue>
    </source>
</reference>
<dbReference type="Proteomes" id="UP001195483">
    <property type="component" value="Unassembled WGS sequence"/>
</dbReference>
<evidence type="ECO:0000313" key="3">
    <source>
        <dbReference type="Proteomes" id="UP001195483"/>
    </source>
</evidence>
<comment type="caution">
    <text evidence="2">The sequence shown here is derived from an EMBL/GenBank/DDBJ whole genome shotgun (WGS) entry which is preliminary data.</text>
</comment>
<dbReference type="EMBL" id="JAEAOA010000721">
    <property type="protein sequence ID" value="KAK3609086.1"/>
    <property type="molecule type" value="Genomic_DNA"/>
</dbReference>
<name>A0AAE0TF43_9BIVA</name>
<dbReference type="AlphaFoldDB" id="A0AAE0TF43"/>
<feature type="region of interest" description="Disordered" evidence="1">
    <location>
        <begin position="132"/>
        <end position="174"/>
    </location>
</feature>
<feature type="region of interest" description="Disordered" evidence="1">
    <location>
        <begin position="215"/>
        <end position="251"/>
    </location>
</feature>
<organism evidence="2 3">
    <name type="scientific">Potamilus streckersoni</name>
    <dbReference type="NCBI Taxonomy" id="2493646"/>
    <lineage>
        <taxon>Eukaryota</taxon>
        <taxon>Metazoa</taxon>
        <taxon>Spiralia</taxon>
        <taxon>Lophotrochozoa</taxon>
        <taxon>Mollusca</taxon>
        <taxon>Bivalvia</taxon>
        <taxon>Autobranchia</taxon>
        <taxon>Heteroconchia</taxon>
        <taxon>Palaeoheterodonta</taxon>
        <taxon>Unionida</taxon>
        <taxon>Unionoidea</taxon>
        <taxon>Unionidae</taxon>
        <taxon>Ambleminae</taxon>
        <taxon>Lampsilini</taxon>
        <taxon>Potamilus</taxon>
    </lineage>
</organism>
<sequence length="251" mass="28634">MSQNFFFKKKAFLEYRKIRQAQQRVNKTTQKLNALYGNIRPGKAIAQINSSHPQNTCLINPQSSNIYRGAATTNSPTIPNRKRKDLEQETTINQATQISGKSCINAHSYTQGHGQSHVSNNQHSLNRKAANETWKNPCHVTQDRIRPNQPNPRDTKNKSERKKRYARDNQIPGLSKTHTIEELKEIRQAIENFDLTHTNIHPSYENPSEFEEIRILPKGKQPLRGPPKGKSTESTVLPSICNTPTRHLKAN</sequence>
<evidence type="ECO:0000313" key="2">
    <source>
        <dbReference type="EMBL" id="KAK3609086.1"/>
    </source>
</evidence>